<organism evidence="8">
    <name type="scientific">Acidithiobacillus ferrianus</name>
    <dbReference type="NCBI Taxonomy" id="2678518"/>
    <lineage>
        <taxon>Bacteria</taxon>
        <taxon>Pseudomonadati</taxon>
        <taxon>Pseudomonadota</taxon>
        <taxon>Acidithiobacillia</taxon>
        <taxon>Acidithiobacillales</taxon>
        <taxon>Acidithiobacillaceae</taxon>
        <taxon>Acidithiobacillus</taxon>
    </lineage>
</organism>
<sequence length="81" mass="8979">MRLPRDLTGTELVQRLGRVGYTVTRQTGSHMRLTCAVQGEHHVTVPRHDPLRLGTLAAILDAVAAHRGVSREALLEVLFEQ</sequence>
<keyword evidence="6" id="KW-0694">RNA-binding</keyword>
<keyword evidence="7" id="KW-0346">Stress response</keyword>
<dbReference type="GO" id="GO:0004519">
    <property type="term" value="F:endonuclease activity"/>
    <property type="evidence" value="ECO:0007669"/>
    <property type="project" value="UniProtKB-KW"/>
</dbReference>
<dbReference type="EMBL" id="WNJL01000006">
    <property type="protein sequence ID" value="NDU41337.1"/>
    <property type="molecule type" value="Genomic_DNA"/>
</dbReference>
<evidence type="ECO:0000256" key="5">
    <source>
        <dbReference type="ARBA" id="ARBA00022801"/>
    </source>
</evidence>
<evidence type="ECO:0000256" key="3">
    <source>
        <dbReference type="ARBA" id="ARBA00022722"/>
    </source>
</evidence>
<proteinExistence type="inferred from homology"/>
<evidence type="ECO:0000313" key="8">
    <source>
        <dbReference type="EMBL" id="NDU41337.1"/>
    </source>
</evidence>
<evidence type="ECO:0000256" key="1">
    <source>
        <dbReference type="ARBA" id="ARBA00006620"/>
    </source>
</evidence>
<dbReference type="InterPro" id="IPR038570">
    <property type="entry name" value="HicA_sf"/>
</dbReference>
<protein>
    <submittedName>
        <fullName evidence="8">Addiction module toxin, HicA family</fullName>
    </submittedName>
</protein>
<keyword evidence="3" id="KW-0540">Nuclease</keyword>
<evidence type="ECO:0000256" key="4">
    <source>
        <dbReference type="ARBA" id="ARBA00022759"/>
    </source>
</evidence>
<dbReference type="InterPro" id="IPR012933">
    <property type="entry name" value="HicA_mRNA_interferase"/>
</dbReference>
<dbReference type="Pfam" id="PF07927">
    <property type="entry name" value="HicA_toxin"/>
    <property type="match status" value="1"/>
</dbReference>
<evidence type="ECO:0000256" key="2">
    <source>
        <dbReference type="ARBA" id="ARBA00022649"/>
    </source>
</evidence>
<dbReference type="SUPFAM" id="SSF54786">
    <property type="entry name" value="YcfA/nrd intein domain"/>
    <property type="match status" value="1"/>
</dbReference>
<evidence type="ECO:0000256" key="7">
    <source>
        <dbReference type="ARBA" id="ARBA00023016"/>
    </source>
</evidence>
<keyword evidence="5" id="KW-0378">Hydrolase</keyword>
<evidence type="ECO:0000256" key="6">
    <source>
        <dbReference type="ARBA" id="ARBA00022884"/>
    </source>
</evidence>
<dbReference type="Gene3D" id="3.30.920.30">
    <property type="entry name" value="Hypothetical protein"/>
    <property type="match status" value="1"/>
</dbReference>
<keyword evidence="4" id="KW-0255">Endonuclease</keyword>
<dbReference type="AlphaFoldDB" id="A0A845U6F3"/>
<dbReference type="GO" id="GO:0003729">
    <property type="term" value="F:mRNA binding"/>
    <property type="evidence" value="ECO:0007669"/>
    <property type="project" value="InterPro"/>
</dbReference>
<name>A0A845U6F3_9PROT</name>
<comment type="similarity">
    <text evidence="1">Belongs to the HicA mRNA interferase family.</text>
</comment>
<comment type="caution">
    <text evidence="8">The sequence shown here is derived from an EMBL/GenBank/DDBJ whole genome shotgun (WGS) entry which is preliminary data.</text>
</comment>
<dbReference type="RefSeq" id="WP_163095804.1">
    <property type="nucleotide sequence ID" value="NZ_CP127523.1"/>
</dbReference>
<keyword evidence="2" id="KW-1277">Toxin-antitoxin system</keyword>
<gene>
    <name evidence="8" type="ORF">GL267_01395</name>
</gene>
<reference evidence="8" key="1">
    <citation type="submission" date="2019-11" db="EMBL/GenBank/DDBJ databases">
        <title>Acidithiobacillus ferrianus sp. nov.: a facultatively anaerobic and extremely acidophilic chemolithoautotroph.</title>
        <authorList>
            <person name="Norris P.R."/>
            <person name="Falagan C."/>
            <person name="Moya-Beltran A."/>
            <person name="Castro M."/>
            <person name="Quatrini R."/>
            <person name="Johnson D.B."/>
        </authorList>
    </citation>
    <scope>NUCLEOTIDE SEQUENCE [LARGE SCALE GENOMIC DNA]</scope>
    <source>
        <strain evidence="8">MG</strain>
    </source>
</reference>
<accession>A0A845U6F3</accession>
<dbReference type="GO" id="GO:0016787">
    <property type="term" value="F:hydrolase activity"/>
    <property type="evidence" value="ECO:0007669"/>
    <property type="project" value="UniProtKB-KW"/>
</dbReference>